<keyword evidence="5" id="KW-0653">Protein transport</keyword>
<evidence type="ECO:0000313" key="11">
    <source>
        <dbReference type="Proteomes" id="UP000193920"/>
    </source>
</evidence>
<dbReference type="InterPro" id="IPR019603">
    <property type="entry name" value="Tom5"/>
</dbReference>
<keyword evidence="2" id="KW-0813">Transport</keyword>
<evidence type="ECO:0000256" key="3">
    <source>
        <dbReference type="ARBA" id="ARBA00022692"/>
    </source>
</evidence>
<evidence type="ECO:0000256" key="9">
    <source>
        <dbReference type="ARBA" id="ARBA00025716"/>
    </source>
</evidence>
<keyword evidence="4" id="KW-1000">Mitochondrion outer membrane</keyword>
<comment type="subcellular location">
    <subcellularLocation>
        <location evidence="1">Mitochondrion outer membrane</location>
        <topology evidence="1">Single-pass membrane protein</topology>
    </subcellularLocation>
</comment>
<name>A0A1Y2CEG2_9FUNG</name>
<dbReference type="GO" id="GO:0006626">
    <property type="term" value="P:protein targeting to mitochondrion"/>
    <property type="evidence" value="ECO:0007669"/>
    <property type="project" value="UniProtKB-ARBA"/>
</dbReference>
<evidence type="ECO:0000256" key="2">
    <source>
        <dbReference type="ARBA" id="ARBA00022448"/>
    </source>
</evidence>
<dbReference type="GO" id="GO:0015031">
    <property type="term" value="P:protein transport"/>
    <property type="evidence" value="ECO:0007669"/>
    <property type="project" value="UniProtKB-KW"/>
</dbReference>
<evidence type="ECO:0000256" key="6">
    <source>
        <dbReference type="ARBA" id="ARBA00022989"/>
    </source>
</evidence>
<comment type="similarity">
    <text evidence="9">Belongs to the Tom5 family.</text>
</comment>
<keyword evidence="6" id="KW-1133">Transmembrane helix</keyword>
<dbReference type="EMBL" id="MCOG01000111">
    <property type="protein sequence ID" value="ORY45402.1"/>
    <property type="molecule type" value="Genomic_DNA"/>
</dbReference>
<sequence>MFFQQAAPKISFEEAKLRREEVKANFRTFIKICAAMMAAPYILRTVQDHLSYSY</sequence>
<dbReference type="GO" id="GO:0005741">
    <property type="term" value="C:mitochondrial outer membrane"/>
    <property type="evidence" value="ECO:0007669"/>
    <property type="project" value="UniProtKB-SubCell"/>
</dbReference>
<keyword evidence="8" id="KW-0472">Membrane</keyword>
<evidence type="ECO:0000256" key="8">
    <source>
        <dbReference type="ARBA" id="ARBA00023136"/>
    </source>
</evidence>
<accession>A0A1Y2CEG2</accession>
<gene>
    <name evidence="10" type="ORF">LY90DRAFT_703564</name>
</gene>
<proteinExistence type="inferred from homology"/>
<evidence type="ECO:0000256" key="4">
    <source>
        <dbReference type="ARBA" id="ARBA00022787"/>
    </source>
</evidence>
<keyword evidence="11" id="KW-1185">Reference proteome</keyword>
<dbReference type="AlphaFoldDB" id="A0A1Y2CEG2"/>
<comment type="caution">
    <text evidence="10">The sequence shown here is derived from an EMBL/GenBank/DDBJ whole genome shotgun (WGS) entry which is preliminary data.</text>
</comment>
<organism evidence="10 11">
    <name type="scientific">Neocallimastix californiae</name>
    <dbReference type="NCBI Taxonomy" id="1754190"/>
    <lineage>
        <taxon>Eukaryota</taxon>
        <taxon>Fungi</taxon>
        <taxon>Fungi incertae sedis</taxon>
        <taxon>Chytridiomycota</taxon>
        <taxon>Chytridiomycota incertae sedis</taxon>
        <taxon>Neocallimastigomycetes</taxon>
        <taxon>Neocallimastigales</taxon>
        <taxon>Neocallimastigaceae</taxon>
        <taxon>Neocallimastix</taxon>
    </lineage>
</organism>
<dbReference type="Proteomes" id="UP000193920">
    <property type="component" value="Unassembled WGS sequence"/>
</dbReference>
<evidence type="ECO:0000256" key="7">
    <source>
        <dbReference type="ARBA" id="ARBA00023128"/>
    </source>
</evidence>
<protein>
    <submittedName>
        <fullName evidence="10">Uncharacterized protein</fullName>
    </submittedName>
</protein>
<keyword evidence="3" id="KW-0812">Transmembrane</keyword>
<dbReference type="Pfam" id="PF10642">
    <property type="entry name" value="Tom5"/>
    <property type="match status" value="1"/>
</dbReference>
<evidence type="ECO:0000313" key="10">
    <source>
        <dbReference type="EMBL" id="ORY45402.1"/>
    </source>
</evidence>
<evidence type="ECO:0000256" key="5">
    <source>
        <dbReference type="ARBA" id="ARBA00022927"/>
    </source>
</evidence>
<evidence type="ECO:0000256" key="1">
    <source>
        <dbReference type="ARBA" id="ARBA00004572"/>
    </source>
</evidence>
<keyword evidence="7" id="KW-0496">Mitochondrion</keyword>
<reference evidence="10 11" key="1">
    <citation type="submission" date="2016-08" db="EMBL/GenBank/DDBJ databases">
        <title>A Parts List for Fungal Cellulosomes Revealed by Comparative Genomics.</title>
        <authorList>
            <consortium name="DOE Joint Genome Institute"/>
            <person name="Haitjema C.H."/>
            <person name="Gilmore S.P."/>
            <person name="Henske J.K."/>
            <person name="Solomon K.V."/>
            <person name="De Groot R."/>
            <person name="Kuo A."/>
            <person name="Mondo S.J."/>
            <person name="Salamov A.A."/>
            <person name="Labutti K."/>
            <person name="Zhao Z."/>
            <person name="Chiniquy J."/>
            <person name="Barry K."/>
            <person name="Brewer H.M."/>
            <person name="Purvine S.O."/>
            <person name="Wright A.T."/>
            <person name="Boxma B."/>
            <person name="Van Alen T."/>
            <person name="Hackstein J.H."/>
            <person name="Baker S.E."/>
            <person name="Grigoriev I.V."/>
            <person name="O'Malley M.A."/>
        </authorList>
    </citation>
    <scope>NUCLEOTIDE SEQUENCE [LARGE SCALE GENOMIC DNA]</scope>
    <source>
        <strain evidence="10 11">G1</strain>
    </source>
</reference>